<evidence type="ECO:0000256" key="1">
    <source>
        <dbReference type="SAM" id="MobiDB-lite"/>
    </source>
</evidence>
<gene>
    <name evidence="2" type="ORF">IW261DRAFT_1566535</name>
</gene>
<evidence type="ECO:0000313" key="2">
    <source>
        <dbReference type="EMBL" id="KAK0477065.1"/>
    </source>
</evidence>
<evidence type="ECO:0000313" key="3">
    <source>
        <dbReference type="Proteomes" id="UP001175227"/>
    </source>
</evidence>
<keyword evidence="3" id="KW-1185">Reference proteome</keyword>
<reference evidence="2" key="1">
    <citation type="submission" date="2023-06" db="EMBL/GenBank/DDBJ databases">
        <authorList>
            <consortium name="Lawrence Berkeley National Laboratory"/>
            <person name="Ahrendt S."/>
            <person name="Sahu N."/>
            <person name="Indic B."/>
            <person name="Wong-Bajracharya J."/>
            <person name="Merenyi Z."/>
            <person name="Ke H.-M."/>
            <person name="Monk M."/>
            <person name="Kocsube S."/>
            <person name="Drula E."/>
            <person name="Lipzen A."/>
            <person name="Balint B."/>
            <person name="Henrissat B."/>
            <person name="Andreopoulos B."/>
            <person name="Martin F.M."/>
            <person name="Harder C.B."/>
            <person name="Rigling D."/>
            <person name="Ford K.L."/>
            <person name="Foster G.D."/>
            <person name="Pangilinan J."/>
            <person name="Papanicolaou A."/>
            <person name="Barry K."/>
            <person name="LaButti K."/>
            <person name="Viragh M."/>
            <person name="Koriabine M."/>
            <person name="Yan M."/>
            <person name="Riley R."/>
            <person name="Champramary S."/>
            <person name="Plett K.L."/>
            <person name="Tsai I.J."/>
            <person name="Slot J."/>
            <person name="Sipos G."/>
            <person name="Plett J."/>
            <person name="Nagy L.G."/>
            <person name="Grigoriev I.V."/>
        </authorList>
    </citation>
    <scope>NUCLEOTIDE SEQUENCE</scope>
    <source>
        <strain evidence="2">ICMP 16352</strain>
    </source>
</reference>
<dbReference type="AlphaFoldDB" id="A0AA39P4D4"/>
<name>A0AA39P4D4_9AGAR</name>
<organism evidence="2 3">
    <name type="scientific">Armillaria novae-zelandiae</name>
    <dbReference type="NCBI Taxonomy" id="153914"/>
    <lineage>
        <taxon>Eukaryota</taxon>
        <taxon>Fungi</taxon>
        <taxon>Dikarya</taxon>
        <taxon>Basidiomycota</taxon>
        <taxon>Agaricomycotina</taxon>
        <taxon>Agaricomycetes</taxon>
        <taxon>Agaricomycetidae</taxon>
        <taxon>Agaricales</taxon>
        <taxon>Marasmiineae</taxon>
        <taxon>Physalacriaceae</taxon>
        <taxon>Armillaria</taxon>
    </lineage>
</organism>
<feature type="region of interest" description="Disordered" evidence="1">
    <location>
        <begin position="341"/>
        <end position="364"/>
    </location>
</feature>
<protein>
    <submittedName>
        <fullName evidence="2">Uncharacterized protein</fullName>
    </submittedName>
</protein>
<sequence length="463" mass="52961">MAGAQQDRYGVVGHDANFEPRRIFHSIPSNAIVVRDQVCFYRDCYEAPGSGKAMFQLIRNNHEVIIWGPPVVALANLVIQLQLIETLLSSIAFDDIRQATLYISWDGRSRLIPQEEKFIQIPYFGGYRCVDESQLQVTEWLQAGWKRALLDGVRPVEVEYAYNRTSSLALQCMIEACRNLEALDLTTPLLACLTRDGRIIGVVKCIEEGARMMSYKDRTLIYTAFQKMQERNIYLLDGHDMDPAAVLIVDNKVRFVDMALKRWFSPNVLIYDRSIHDGLQLKQARQSHWRQAELLFERIYTRPGTSNRYRTCEYRLINVISAPGMPLVTFFTCPSVGHKRQEKRKKRCSQSQVSSDDEEYLPEGDEPFSPRCCRIGLKQRRHFVRKLGPTTIHLATCLSSSNPSSSTSTSPAPSTPRDASSSIARYDSTLQQHRIFYSDRSKPSPSCNGINTFESGWLEEFEF</sequence>
<accession>A0AA39P4D4</accession>
<proteinExistence type="predicted"/>
<dbReference type="EMBL" id="JAUEPR010000018">
    <property type="protein sequence ID" value="KAK0477065.1"/>
    <property type="molecule type" value="Genomic_DNA"/>
</dbReference>
<dbReference type="Proteomes" id="UP001175227">
    <property type="component" value="Unassembled WGS sequence"/>
</dbReference>
<feature type="region of interest" description="Disordered" evidence="1">
    <location>
        <begin position="398"/>
        <end position="423"/>
    </location>
</feature>
<comment type="caution">
    <text evidence="2">The sequence shown here is derived from an EMBL/GenBank/DDBJ whole genome shotgun (WGS) entry which is preliminary data.</text>
</comment>
<feature type="compositionally biased region" description="Acidic residues" evidence="1">
    <location>
        <begin position="355"/>
        <end position="364"/>
    </location>
</feature>
<feature type="compositionally biased region" description="Low complexity" evidence="1">
    <location>
        <begin position="398"/>
        <end position="422"/>
    </location>
</feature>